<evidence type="ECO:0000256" key="11">
    <source>
        <dbReference type="HAMAP-Rule" id="MF_01576"/>
    </source>
</evidence>
<keyword evidence="5 11" id="KW-0378">Hydrolase</keyword>
<dbReference type="GO" id="GO:0009086">
    <property type="term" value="P:methionine biosynthetic process"/>
    <property type="evidence" value="ECO:0007669"/>
    <property type="project" value="UniProtKB-KW"/>
</dbReference>
<dbReference type="InterPro" id="IPR020630">
    <property type="entry name" value="THF_DH/CycHdrlase_cat_dom"/>
</dbReference>
<reference evidence="14 15" key="1">
    <citation type="submission" date="2017-06" db="EMBL/GenBank/DDBJ databases">
        <title>Novel microbial phyla capable of carbon fixation and sulfur reduction in deep-sea sediments.</title>
        <authorList>
            <person name="Huang J."/>
            <person name="Baker B."/>
            <person name="Wang Y."/>
        </authorList>
    </citation>
    <scope>NUCLEOTIDE SEQUENCE [LARGE SCALE GENOMIC DNA]</scope>
    <source>
        <strain evidence="14">B3_TA06</strain>
    </source>
</reference>
<dbReference type="Pfam" id="PF00763">
    <property type="entry name" value="THF_DHG_CYH"/>
    <property type="match status" value="1"/>
</dbReference>
<comment type="caution">
    <text evidence="11">Lacks conserved residue(s) required for the propagation of feature annotation.</text>
</comment>
<dbReference type="PRINTS" id="PR00085">
    <property type="entry name" value="THFDHDRGNASE"/>
</dbReference>
<evidence type="ECO:0000256" key="5">
    <source>
        <dbReference type="ARBA" id="ARBA00022801"/>
    </source>
</evidence>
<dbReference type="FunFam" id="3.40.50.720:FF:000189">
    <property type="entry name" value="Bifunctional protein FolD"/>
    <property type="match status" value="1"/>
</dbReference>
<sequence length="295" mass="31383">MSMILDGKKVAAEKRGLLKARIEELGAKGVTPQLAFLSVGADEASLSYQRSQERACKKVGIVTSPINLPADVSEDELLNTLFDLNEDNNVHGILITLPLPKGIDEERILGAIEPTKDVDCLSPINRGRLAFGKSTFLPATPAGIVSLLEAYEISLTGKHVVILGRGKAVGWPLAQILLRKTKMGNATVTVCHSRSSDLAKYTRNADIVVAAIGKARFVGPEFVHADQVVVDAGINGEDTPEGWKMVGDVDFGRVSDIVNAITPVPGGVGPMTVAMLLANVTAAAERRLIENDTRG</sequence>
<dbReference type="EMBL" id="NJBO01000005">
    <property type="protein sequence ID" value="TKJ43301.1"/>
    <property type="molecule type" value="Genomic_DNA"/>
</dbReference>
<comment type="catalytic activity">
    <reaction evidence="11">
        <text>(6R)-5,10-methenyltetrahydrofolate + H2O = (6R)-10-formyltetrahydrofolate + H(+)</text>
        <dbReference type="Rhea" id="RHEA:23700"/>
        <dbReference type="ChEBI" id="CHEBI:15377"/>
        <dbReference type="ChEBI" id="CHEBI:15378"/>
        <dbReference type="ChEBI" id="CHEBI:57455"/>
        <dbReference type="ChEBI" id="CHEBI:195366"/>
        <dbReference type="EC" id="3.5.4.9"/>
    </reaction>
</comment>
<dbReference type="PANTHER" id="PTHR48099">
    <property type="entry name" value="C-1-TETRAHYDROFOLATE SYNTHASE, CYTOPLASMIC-RELATED"/>
    <property type="match status" value="1"/>
</dbReference>
<keyword evidence="10 11" id="KW-0511">Multifunctional enzyme</keyword>
<dbReference type="GO" id="GO:0000105">
    <property type="term" value="P:L-histidine biosynthetic process"/>
    <property type="evidence" value="ECO:0007669"/>
    <property type="project" value="UniProtKB-KW"/>
</dbReference>
<evidence type="ECO:0000256" key="3">
    <source>
        <dbReference type="ARBA" id="ARBA00022563"/>
    </source>
</evidence>
<dbReference type="CDD" id="cd01080">
    <property type="entry name" value="NAD_bind_m-THF_DH_Cyclohyd"/>
    <property type="match status" value="1"/>
</dbReference>
<gene>
    <name evidence="11" type="primary">folD</name>
    <name evidence="14" type="ORF">CEE36_04515</name>
</gene>
<dbReference type="Gene3D" id="3.40.50.10860">
    <property type="entry name" value="Leucine Dehydrogenase, chain A, domain 1"/>
    <property type="match status" value="1"/>
</dbReference>
<evidence type="ECO:0000256" key="4">
    <source>
        <dbReference type="ARBA" id="ARBA00022755"/>
    </source>
</evidence>
<dbReference type="UniPathway" id="UPA00193"/>
<dbReference type="GO" id="GO:0005829">
    <property type="term" value="C:cytosol"/>
    <property type="evidence" value="ECO:0007669"/>
    <property type="project" value="TreeGrafter"/>
</dbReference>
<keyword evidence="7 11" id="KW-0560">Oxidoreductase</keyword>
<feature type="binding site" evidence="11">
    <location>
        <position position="234"/>
    </location>
    <ligand>
        <name>NADP(+)</name>
        <dbReference type="ChEBI" id="CHEBI:58349"/>
    </ligand>
</feature>
<comment type="similarity">
    <text evidence="11">Belongs to the tetrahydrofolate dehydrogenase/cyclohydrolase family.</text>
</comment>
<comment type="function">
    <text evidence="11">Catalyzes the oxidation of 5,10-methylenetetrahydrofolate to 5,10-methenyltetrahydrofolate and then the hydrolysis of 5,10-methenyltetrahydrofolate to 10-formyltetrahydrofolate.</text>
</comment>
<dbReference type="InterPro" id="IPR000672">
    <property type="entry name" value="THF_DH/CycHdrlase"/>
</dbReference>
<dbReference type="InterPro" id="IPR020631">
    <property type="entry name" value="THF_DH/CycHdrlase_NAD-bd_dom"/>
</dbReference>
<evidence type="ECO:0000256" key="10">
    <source>
        <dbReference type="ARBA" id="ARBA00023268"/>
    </source>
</evidence>
<keyword evidence="9 11" id="KW-0486">Methionine biosynthesis</keyword>
<evidence type="ECO:0000256" key="2">
    <source>
        <dbReference type="ARBA" id="ARBA00011738"/>
    </source>
</evidence>
<dbReference type="InterPro" id="IPR036291">
    <property type="entry name" value="NAD(P)-bd_dom_sf"/>
</dbReference>
<dbReference type="PANTHER" id="PTHR48099:SF5">
    <property type="entry name" value="C-1-TETRAHYDROFOLATE SYNTHASE, CYTOPLASMIC"/>
    <property type="match status" value="1"/>
</dbReference>
<dbReference type="Gene3D" id="3.40.50.720">
    <property type="entry name" value="NAD(P)-binding Rossmann-like Domain"/>
    <property type="match status" value="1"/>
</dbReference>
<evidence type="ECO:0000259" key="12">
    <source>
        <dbReference type="Pfam" id="PF00763"/>
    </source>
</evidence>
<keyword evidence="11" id="KW-0028">Amino-acid biosynthesis</keyword>
<evidence type="ECO:0000256" key="1">
    <source>
        <dbReference type="ARBA" id="ARBA00004777"/>
    </source>
</evidence>
<organism evidence="14 15">
    <name type="scientific">candidate division TA06 bacterium B3_TA06</name>
    <dbReference type="NCBI Taxonomy" id="2012487"/>
    <lineage>
        <taxon>Bacteria</taxon>
        <taxon>Bacteria division TA06</taxon>
    </lineage>
</organism>
<dbReference type="GO" id="GO:0006164">
    <property type="term" value="P:purine nucleotide biosynthetic process"/>
    <property type="evidence" value="ECO:0007669"/>
    <property type="project" value="UniProtKB-KW"/>
</dbReference>
<proteinExistence type="inferred from homology"/>
<dbReference type="Pfam" id="PF02882">
    <property type="entry name" value="THF_DHG_CYH_C"/>
    <property type="match status" value="1"/>
</dbReference>
<evidence type="ECO:0000259" key="13">
    <source>
        <dbReference type="Pfam" id="PF02882"/>
    </source>
</evidence>
<feature type="domain" description="Tetrahydrofolate dehydrogenase/cyclohydrolase NAD(P)-binding" evidence="13">
    <location>
        <begin position="138"/>
        <end position="287"/>
    </location>
</feature>
<dbReference type="FunFam" id="3.40.50.10860:FF:000005">
    <property type="entry name" value="C-1-tetrahydrofolate synthase, cytoplasmic, putative"/>
    <property type="match status" value="1"/>
</dbReference>
<comment type="pathway">
    <text evidence="1 11">One-carbon metabolism; tetrahydrofolate interconversion.</text>
</comment>
<name>A0A532V7X2_UNCT6</name>
<keyword evidence="6 11" id="KW-0521">NADP</keyword>
<dbReference type="GO" id="GO:0004477">
    <property type="term" value="F:methenyltetrahydrofolate cyclohydrolase activity"/>
    <property type="evidence" value="ECO:0007669"/>
    <property type="project" value="UniProtKB-UniRule"/>
</dbReference>
<protein>
    <recommendedName>
        <fullName evidence="11">Bifunctional protein FolD</fullName>
    </recommendedName>
    <domain>
        <recommendedName>
            <fullName evidence="11">Methylenetetrahydrofolate dehydrogenase</fullName>
            <ecNumber evidence="11">1.5.1.5</ecNumber>
        </recommendedName>
    </domain>
    <domain>
        <recommendedName>
            <fullName evidence="11">Methenyltetrahydrofolate cyclohydrolase</fullName>
            <ecNumber evidence="11">3.5.4.9</ecNumber>
        </recommendedName>
    </domain>
</protein>
<dbReference type="PROSITE" id="PS00767">
    <property type="entry name" value="THF_DHG_CYH_2"/>
    <property type="match status" value="1"/>
</dbReference>
<dbReference type="GO" id="GO:0035999">
    <property type="term" value="P:tetrahydrofolate interconversion"/>
    <property type="evidence" value="ECO:0007669"/>
    <property type="project" value="UniProtKB-UniRule"/>
</dbReference>
<evidence type="ECO:0000256" key="8">
    <source>
        <dbReference type="ARBA" id="ARBA00023102"/>
    </source>
</evidence>
<keyword evidence="3 11" id="KW-0554">One-carbon metabolism</keyword>
<feature type="domain" description="Tetrahydrofolate dehydrogenase/cyclohydrolase catalytic" evidence="12">
    <location>
        <begin position="5"/>
        <end position="119"/>
    </location>
</feature>
<dbReference type="EC" id="1.5.1.5" evidence="11"/>
<dbReference type="InterPro" id="IPR046346">
    <property type="entry name" value="Aminoacid_DH-like_N_sf"/>
</dbReference>
<evidence type="ECO:0000256" key="6">
    <source>
        <dbReference type="ARBA" id="ARBA00022857"/>
    </source>
</evidence>
<evidence type="ECO:0000256" key="7">
    <source>
        <dbReference type="ARBA" id="ARBA00023002"/>
    </source>
</evidence>
<dbReference type="InterPro" id="IPR020867">
    <property type="entry name" value="THF_DH/CycHdrlase_CS"/>
</dbReference>
<dbReference type="AlphaFoldDB" id="A0A532V7X2"/>
<comment type="subunit">
    <text evidence="2 11">Homodimer.</text>
</comment>
<dbReference type="Proteomes" id="UP000317778">
    <property type="component" value="Unassembled WGS sequence"/>
</dbReference>
<dbReference type="GO" id="GO:0004488">
    <property type="term" value="F:methylenetetrahydrofolate dehydrogenase (NADP+) activity"/>
    <property type="evidence" value="ECO:0007669"/>
    <property type="project" value="UniProtKB-UniRule"/>
</dbReference>
<dbReference type="HAMAP" id="MF_01576">
    <property type="entry name" value="THF_DHG_CYH"/>
    <property type="match status" value="1"/>
</dbReference>
<comment type="caution">
    <text evidence="14">The sequence shown here is derived from an EMBL/GenBank/DDBJ whole genome shotgun (WGS) entry which is preliminary data.</text>
</comment>
<dbReference type="SUPFAM" id="SSF53223">
    <property type="entry name" value="Aminoacid dehydrogenase-like, N-terminal domain"/>
    <property type="match status" value="1"/>
</dbReference>
<dbReference type="EC" id="3.5.4.9" evidence="11"/>
<accession>A0A532V7X2</accession>
<evidence type="ECO:0000313" key="14">
    <source>
        <dbReference type="EMBL" id="TKJ43301.1"/>
    </source>
</evidence>
<dbReference type="SUPFAM" id="SSF51735">
    <property type="entry name" value="NAD(P)-binding Rossmann-fold domains"/>
    <property type="match status" value="1"/>
</dbReference>
<keyword evidence="8 11" id="KW-0368">Histidine biosynthesis</keyword>
<evidence type="ECO:0000313" key="15">
    <source>
        <dbReference type="Proteomes" id="UP000317778"/>
    </source>
</evidence>
<evidence type="ECO:0000256" key="9">
    <source>
        <dbReference type="ARBA" id="ARBA00023167"/>
    </source>
</evidence>
<comment type="catalytic activity">
    <reaction evidence="11">
        <text>(6R)-5,10-methylene-5,6,7,8-tetrahydrofolate + NADP(+) = (6R)-5,10-methenyltetrahydrofolate + NADPH</text>
        <dbReference type="Rhea" id="RHEA:22812"/>
        <dbReference type="ChEBI" id="CHEBI:15636"/>
        <dbReference type="ChEBI" id="CHEBI:57455"/>
        <dbReference type="ChEBI" id="CHEBI:57783"/>
        <dbReference type="ChEBI" id="CHEBI:58349"/>
        <dbReference type="EC" id="1.5.1.5"/>
    </reaction>
</comment>
<keyword evidence="4 11" id="KW-0658">Purine biosynthesis</keyword>
<feature type="binding site" evidence="11">
    <location>
        <begin position="164"/>
        <end position="166"/>
    </location>
    <ligand>
        <name>NADP(+)</name>
        <dbReference type="ChEBI" id="CHEBI:58349"/>
    </ligand>
</feature>